<organism evidence="2 3">
    <name type="scientific">Haloarchaeobius iranensis</name>
    <dbReference type="NCBI Taxonomy" id="996166"/>
    <lineage>
        <taxon>Archaea</taxon>
        <taxon>Methanobacteriati</taxon>
        <taxon>Methanobacteriota</taxon>
        <taxon>Stenosarchaea group</taxon>
        <taxon>Halobacteria</taxon>
        <taxon>Halobacteriales</taxon>
        <taxon>Halorubellaceae</taxon>
        <taxon>Haloarchaeobius</taxon>
    </lineage>
</organism>
<evidence type="ECO:0000313" key="2">
    <source>
        <dbReference type="EMBL" id="SDM52747.1"/>
    </source>
</evidence>
<dbReference type="Gene3D" id="3.20.80.10">
    <property type="entry name" value="Regulatory factor, effector binding domain"/>
    <property type="match status" value="1"/>
</dbReference>
<dbReference type="InterPro" id="IPR011256">
    <property type="entry name" value="Reg_factor_effector_dom_sf"/>
</dbReference>
<dbReference type="AlphaFoldDB" id="A0A1G9TYF2"/>
<name>A0A1G9TYF2_9EURY</name>
<dbReference type="PANTHER" id="PTHR11220">
    <property type="entry name" value="HEME-BINDING PROTEIN-RELATED"/>
    <property type="match status" value="1"/>
</dbReference>
<dbReference type="InterPro" id="IPR006917">
    <property type="entry name" value="SOUL_heme-bd"/>
</dbReference>
<evidence type="ECO:0000256" key="1">
    <source>
        <dbReference type="SAM" id="MobiDB-lite"/>
    </source>
</evidence>
<dbReference type="OrthoDB" id="141612at2157"/>
<sequence length="211" mass="23177">MNRLTKTALAGGALALGAWVAWGSYSSRSAEEVPYERVREIDGVELRRYPRTVLVETTASDQRTAFRRLFRYISGENERQDEVSMTAPVRSDGSDGESVSMTAPVRSDDADGSGTRMAFYLPAEYGPESAPVPTESTVRLVVEPPKTVAVVGFSWYAPGWRVERLEAQLLSTLDGAGIEPTAEPSLLRYDDPWTPPFMRRNEVAVEVAGAD</sequence>
<gene>
    <name evidence="2" type="ORF">SAMN05192554_103203</name>
</gene>
<accession>A0A1G9TYF2</accession>
<reference evidence="2 3" key="1">
    <citation type="submission" date="2016-10" db="EMBL/GenBank/DDBJ databases">
        <authorList>
            <person name="de Groot N.N."/>
        </authorList>
    </citation>
    <scope>NUCLEOTIDE SEQUENCE [LARGE SCALE GENOMIC DNA]</scope>
    <source>
        <strain evidence="3">EB21,IBRC-M 10013,KCTC 4048</strain>
    </source>
</reference>
<dbReference type="EMBL" id="FNIA01000003">
    <property type="protein sequence ID" value="SDM52747.1"/>
    <property type="molecule type" value="Genomic_DNA"/>
</dbReference>
<dbReference type="Proteomes" id="UP000199370">
    <property type="component" value="Unassembled WGS sequence"/>
</dbReference>
<evidence type="ECO:0000313" key="3">
    <source>
        <dbReference type="Proteomes" id="UP000199370"/>
    </source>
</evidence>
<feature type="region of interest" description="Disordered" evidence="1">
    <location>
        <begin position="81"/>
        <end position="110"/>
    </location>
</feature>
<dbReference type="PANTHER" id="PTHR11220:SF1">
    <property type="entry name" value="HEME-BINDING PROTEIN 2"/>
    <property type="match status" value="1"/>
</dbReference>
<dbReference type="STRING" id="996166.SAMN05192554_103203"/>
<dbReference type="SUPFAM" id="SSF55136">
    <property type="entry name" value="Probable bacterial effector-binding domain"/>
    <property type="match status" value="1"/>
</dbReference>
<dbReference type="RefSeq" id="WP_175526373.1">
    <property type="nucleotide sequence ID" value="NZ_FNIA01000003.1"/>
</dbReference>
<protein>
    <submittedName>
        <fullName evidence="2">SOUL heme-binding protein</fullName>
    </submittedName>
</protein>
<keyword evidence="3" id="KW-1185">Reference proteome</keyword>
<dbReference type="Pfam" id="PF04832">
    <property type="entry name" value="SOUL"/>
    <property type="match status" value="1"/>
</dbReference>
<proteinExistence type="predicted"/>